<dbReference type="SUPFAM" id="SSF53756">
    <property type="entry name" value="UDP-Glycosyltransferase/glycogen phosphorylase"/>
    <property type="match status" value="1"/>
</dbReference>
<reference evidence="7" key="1">
    <citation type="journal article" date="2019" name="Int. J. Syst. Evol. Microbiol.">
        <title>The Global Catalogue of Microorganisms (GCM) 10K type strain sequencing project: providing services to taxonomists for standard genome sequencing and annotation.</title>
        <authorList>
            <consortium name="The Broad Institute Genomics Platform"/>
            <consortium name="The Broad Institute Genome Sequencing Center for Infectious Disease"/>
            <person name="Wu L."/>
            <person name="Ma J."/>
        </authorList>
    </citation>
    <scope>NUCLEOTIDE SEQUENCE [LARGE SCALE GENOMIC DNA]</scope>
    <source>
        <strain evidence="7">JCM 16703</strain>
    </source>
</reference>
<dbReference type="PANTHER" id="PTHR43174:SF2">
    <property type="entry name" value="UDP-N-ACETYLGLUCOSAMINE 2-EPIMERASE"/>
    <property type="match status" value="1"/>
</dbReference>
<dbReference type="CDD" id="cd03786">
    <property type="entry name" value="GTB_UDP-GlcNAc_2-Epimerase"/>
    <property type="match status" value="1"/>
</dbReference>
<dbReference type="RefSeq" id="WP_344733792.1">
    <property type="nucleotide sequence ID" value="NZ_BAAAZH010000017.1"/>
</dbReference>
<sequence length="395" mass="41227">MAGASGPARRIGVLLGTRPEAIKLAPVVLALRDAAGFEPVVVSTGQHADLVAPVLAAFGIDPDGEGVHDLALMRPGQELSDLAGRATTAVGRAIADLGLAAVVVQGDTTTSLAGALAGFYRGVPVVHVEAGLRTGDRRAPWPEEANRRMITQVADLHCAPTERAAGALLAEGVAPQSVITTGNTVVDALLAILARSTGYTGPDAALLQRLEDADRRLLLVTAHRRESWGTGLEGIAHGVAAAATAHPELEVVVPLHPNPRVREALVPVLAGRPRVHLIEALDYPDFARLLRRADLVLTDSGGIQEEACTLGRPTLVARTVTERPEGTEAGGLRLVGTSPLRIAAEIARLLRDPAAYEALVCRSSPFGDGAAATRIVIALDDLMRPVEDRPLSLVP</sequence>
<gene>
    <name evidence="6" type="primary">wecB_2</name>
    <name evidence="6" type="ORF">GCM10022215_25480</name>
</gene>
<dbReference type="Pfam" id="PF02350">
    <property type="entry name" value="Epimerase_2"/>
    <property type="match status" value="1"/>
</dbReference>
<dbReference type="InterPro" id="IPR029767">
    <property type="entry name" value="WecB-like"/>
</dbReference>
<dbReference type="Proteomes" id="UP001501495">
    <property type="component" value="Unassembled WGS sequence"/>
</dbReference>
<name>A0ABP7XKK7_9ACTN</name>
<keyword evidence="1 4" id="KW-0413">Isomerase</keyword>
<evidence type="ECO:0000256" key="4">
    <source>
        <dbReference type="RuleBase" id="RU003513"/>
    </source>
</evidence>
<protein>
    <recommendedName>
        <fullName evidence="3">UDP-N-acetylglucosamine 2-epimerase (non-hydrolyzing)</fullName>
        <ecNumber evidence="3">5.1.3.14</ecNumber>
    </recommendedName>
</protein>
<comment type="caution">
    <text evidence="6">The sequence shown here is derived from an EMBL/GenBank/DDBJ whole genome shotgun (WGS) entry which is preliminary data.</text>
</comment>
<evidence type="ECO:0000256" key="1">
    <source>
        <dbReference type="ARBA" id="ARBA00023235"/>
    </source>
</evidence>
<proteinExistence type="inferred from homology"/>
<dbReference type="Gene3D" id="3.40.50.2000">
    <property type="entry name" value="Glycogen Phosphorylase B"/>
    <property type="match status" value="2"/>
</dbReference>
<dbReference type="NCBIfam" id="TIGR00236">
    <property type="entry name" value="wecB"/>
    <property type="match status" value="1"/>
</dbReference>
<keyword evidence="7" id="KW-1185">Reference proteome</keyword>
<organism evidence="6 7">
    <name type="scientific">Nocardioides fonticola</name>
    <dbReference type="NCBI Taxonomy" id="450363"/>
    <lineage>
        <taxon>Bacteria</taxon>
        <taxon>Bacillati</taxon>
        <taxon>Actinomycetota</taxon>
        <taxon>Actinomycetes</taxon>
        <taxon>Propionibacteriales</taxon>
        <taxon>Nocardioidaceae</taxon>
        <taxon>Nocardioides</taxon>
    </lineage>
</organism>
<accession>A0ABP7XKK7</accession>
<evidence type="ECO:0000256" key="3">
    <source>
        <dbReference type="ARBA" id="ARBA00038858"/>
    </source>
</evidence>
<evidence type="ECO:0000313" key="6">
    <source>
        <dbReference type="EMBL" id="GAA4121012.1"/>
    </source>
</evidence>
<dbReference type="EC" id="5.1.3.14" evidence="3"/>
<evidence type="ECO:0000313" key="7">
    <source>
        <dbReference type="Proteomes" id="UP001501495"/>
    </source>
</evidence>
<evidence type="ECO:0000259" key="5">
    <source>
        <dbReference type="Pfam" id="PF02350"/>
    </source>
</evidence>
<comment type="similarity">
    <text evidence="2 4">Belongs to the UDP-N-acetylglucosamine 2-epimerase family.</text>
</comment>
<dbReference type="InterPro" id="IPR003331">
    <property type="entry name" value="UDP_GlcNAc_Epimerase_2_dom"/>
</dbReference>
<feature type="domain" description="UDP-N-acetylglucosamine 2-epimerase" evidence="5">
    <location>
        <begin position="30"/>
        <end position="379"/>
    </location>
</feature>
<dbReference type="EMBL" id="BAAAZH010000017">
    <property type="protein sequence ID" value="GAA4121012.1"/>
    <property type="molecule type" value="Genomic_DNA"/>
</dbReference>
<dbReference type="PANTHER" id="PTHR43174">
    <property type="entry name" value="UDP-N-ACETYLGLUCOSAMINE 2-EPIMERASE"/>
    <property type="match status" value="1"/>
</dbReference>
<evidence type="ECO:0000256" key="2">
    <source>
        <dbReference type="ARBA" id="ARBA00038209"/>
    </source>
</evidence>